<dbReference type="SUPFAM" id="SSF56645">
    <property type="entry name" value="Acyl-CoA dehydrogenase NM domain-like"/>
    <property type="match status" value="1"/>
</dbReference>
<dbReference type="RefSeq" id="WP_344025838.1">
    <property type="nucleotide sequence ID" value="NZ_BAAAJK010000030.1"/>
</dbReference>
<evidence type="ECO:0000256" key="5">
    <source>
        <dbReference type="ARBA" id="ARBA00023002"/>
    </source>
</evidence>
<protein>
    <recommendedName>
        <fullName evidence="11">Acyl-CoA dehydrogenase</fullName>
    </recommendedName>
</protein>
<dbReference type="InterPro" id="IPR036250">
    <property type="entry name" value="AcylCo_DH-like_C"/>
</dbReference>
<sequence length="400" mass="41153">MSRPAAVERLITTAVEDLATALGHDDPAGTTFPRAGFDAVRSSGLTALTVPAHLGGHGAGFGTVASAVTRVAAIDAAVGLVLAMHHLHTVDLFDAEPLAPSLAALAGRLTGPGGFVGGLVSEARSNAPHRGTRLAGRASRRAGGWVLDGRKTYVTGSLALLAARVTLTVDGNDDDRRAFLVPFDAPGVTIIPAWDTVGLCGSVGHDLVLSDVRLGDDHDLGPETPPGPGARKATWWPILLAAVSQGIAAHALELVRGGAGVPSLRERPGDDPELRHVLHGGEALMAYQTCRAVVDSAVARAEAGEAGRGEAGAAKVLAHRAATEVVDHVGRLVGTASVWRDHVWQRLYRDLRTGVHHSPPEDVVLGERAAHLLRPGRSAPPAVSPGRPGVPPAAASRAAP</sequence>
<dbReference type="Proteomes" id="UP001501414">
    <property type="component" value="Unassembled WGS sequence"/>
</dbReference>
<keyword evidence="3" id="KW-0285">Flavoprotein</keyword>
<dbReference type="SUPFAM" id="SSF47203">
    <property type="entry name" value="Acyl-CoA dehydrogenase C-terminal domain-like"/>
    <property type="match status" value="1"/>
</dbReference>
<dbReference type="InterPro" id="IPR013786">
    <property type="entry name" value="AcylCoA_DH/ox_N"/>
</dbReference>
<dbReference type="Gene3D" id="1.20.140.10">
    <property type="entry name" value="Butyryl-CoA Dehydrogenase, subunit A, domain 3"/>
    <property type="match status" value="1"/>
</dbReference>
<gene>
    <name evidence="9" type="ORF">GCM10009613_45600</name>
</gene>
<keyword evidence="5" id="KW-0560">Oxidoreductase</keyword>
<organism evidence="9 10">
    <name type="scientific">Pseudonocardia kongjuensis</name>
    <dbReference type="NCBI Taxonomy" id="102227"/>
    <lineage>
        <taxon>Bacteria</taxon>
        <taxon>Bacillati</taxon>
        <taxon>Actinomycetota</taxon>
        <taxon>Actinomycetes</taxon>
        <taxon>Pseudonocardiales</taxon>
        <taxon>Pseudonocardiaceae</taxon>
        <taxon>Pseudonocardia</taxon>
    </lineage>
</organism>
<evidence type="ECO:0000313" key="9">
    <source>
        <dbReference type="EMBL" id="GAA1395622.1"/>
    </source>
</evidence>
<feature type="domain" description="Acyl-CoA dehydrogenase/oxidase C-terminal" evidence="7">
    <location>
        <begin position="239"/>
        <end position="353"/>
    </location>
</feature>
<dbReference type="InterPro" id="IPR037069">
    <property type="entry name" value="AcylCoA_DH/ox_N_sf"/>
</dbReference>
<dbReference type="Gene3D" id="2.40.110.10">
    <property type="entry name" value="Butyryl-CoA Dehydrogenase, subunit A, domain 2"/>
    <property type="match status" value="1"/>
</dbReference>
<dbReference type="InterPro" id="IPR009075">
    <property type="entry name" value="AcylCo_DH/oxidase_C"/>
</dbReference>
<evidence type="ECO:0000259" key="7">
    <source>
        <dbReference type="Pfam" id="PF00441"/>
    </source>
</evidence>
<comment type="caution">
    <text evidence="9">The sequence shown here is derived from an EMBL/GenBank/DDBJ whole genome shotgun (WGS) entry which is preliminary data.</text>
</comment>
<evidence type="ECO:0000256" key="4">
    <source>
        <dbReference type="ARBA" id="ARBA00022827"/>
    </source>
</evidence>
<reference evidence="9 10" key="1">
    <citation type="journal article" date="2019" name="Int. J. Syst. Evol. Microbiol.">
        <title>The Global Catalogue of Microorganisms (GCM) 10K type strain sequencing project: providing services to taxonomists for standard genome sequencing and annotation.</title>
        <authorList>
            <consortium name="The Broad Institute Genomics Platform"/>
            <consortium name="The Broad Institute Genome Sequencing Center for Infectious Disease"/>
            <person name="Wu L."/>
            <person name="Ma J."/>
        </authorList>
    </citation>
    <scope>NUCLEOTIDE SEQUENCE [LARGE SCALE GENOMIC DNA]</scope>
    <source>
        <strain evidence="9 10">JCM 11896</strain>
    </source>
</reference>
<dbReference type="InterPro" id="IPR009100">
    <property type="entry name" value="AcylCoA_DH/oxidase_NM_dom_sf"/>
</dbReference>
<comment type="similarity">
    <text evidence="2">Belongs to the acyl-CoA dehydrogenase family.</text>
</comment>
<dbReference type="EMBL" id="BAAAJK010000030">
    <property type="protein sequence ID" value="GAA1395622.1"/>
    <property type="molecule type" value="Genomic_DNA"/>
</dbReference>
<evidence type="ECO:0000256" key="6">
    <source>
        <dbReference type="SAM" id="MobiDB-lite"/>
    </source>
</evidence>
<feature type="region of interest" description="Disordered" evidence="6">
    <location>
        <begin position="374"/>
        <end position="400"/>
    </location>
</feature>
<dbReference type="PIRSF" id="PIRSF016578">
    <property type="entry name" value="HsaA"/>
    <property type="match status" value="1"/>
</dbReference>
<evidence type="ECO:0000256" key="2">
    <source>
        <dbReference type="ARBA" id="ARBA00009347"/>
    </source>
</evidence>
<dbReference type="PANTHER" id="PTHR43884:SF25">
    <property type="entry name" value="ACYL-COA DEHYDROGENASE YDBM-RELATED"/>
    <property type="match status" value="1"/>
</dbReference>
<dbReference type="InterPro" id="IPR046373">
    <property type="entry name" value="Acyl-CoA_Oxase/DH_mid-dom_sf"/>
</dbReference>
<dbReference type="Pfam" id="PF00441">
    <property type="entry name" value="Acyl-CoA_dh_1"/>
    <property type="match status" value="1"/>
</dbReference>
<dbReference type="Gene3D" id="1.10.540.10">
    <property type="entry name" value="Acyl-CoA dehydrogenase/oxidase, N-terminal domain"/>
    <property type="match status" value="1"/>
</dbReference>
<evidence type="ECO:0000256" key="1">
    <source>
        <dbReference type="ARBA" id="ARBA00001974"/>
    </source>
</evidence>
<proteinExistence type="inferred from homology"/>
<dbReference type="Pfam" id="PF02771">
    <property type="entry name" value="Acyl-CoA_dh_N"/>
    <property type="match status" value="1"/>
</dbReference>
<evidence type="ECO:0000256" key="3">
    <source>
        <dbReference type="ARBA" id="ARBA00022630"/>
    </source>
</evidence>
<accession>A0ABN1Y1X2</accession>
<feature type="domain" description="Acyl-CoA dehydrogenase/oxidase N-terminal" evidence="8">
    <location>
        <begin position="26"/>
        <end position="86"/>
    </location>
</feature>
<evidence type="ECO:0000259" key="8">
    <source>
        <dbReference type="Pfam" id="PF02771"/>
    </source>
</evidence>
<dbReference type="PANTHER" id="PTHR43884">
    <property type="entry name" value="ACYL-COA DEHYDROGENASE"/>
    <property type="match status" value="1"/>
</dbReference>
<evidence type="ECO:0000313" key="10">
    <source>
        <dbReference type="Proteomes" id="UP001501414"/>
    </source>
</evidence>
<keyword evidence="10" id="KW-1185">Reference proteome</keyword>
<evidence type="ECO:0008006" key="11">
    <source>
        <dbReference type="Google" id="ProtNLM"/>
    </source>
</evidence>
<comment type="cofactor">
    <cofactor evidence="1">
        <name>FAD</name>
        <dbReference type="ChEBI" id="CHEBI:57692"/>
    </cofactor>
</comment>
<name>A0ABN1Y1X2_9PSEU</name>
<keyword evidence="4" id="KW-0274">FAD</keyword>